<evidence type="ECO:0000313" key="15">
    <source>
        <dbReference type="EMBL" id="CAG36522.1"/>
    </source>
</evidence>
<dbReference type="PROSITE" id="PS50110">
    <property type="entry name" value="RESPONSE_REGULATORY"/>
    <property type="match status" value="3"/>
</dbReference>
<keyword evidence="9" id="KW-0175">Coiled coil</keyword>
<feature type="modified residue" description="4-aspartylphosphate" evidence="8">
    <location>
        <position position="1143"/>
    </location>
</feature>
<comment type="catalytic activity">
    <reaction evidence="1">
        <text>ATP + protein L-histidine = ADP + protein N-phospho-L-histidine.</text>
        <dbReference type="EC" id="2.7.13.3"/>
    </reaction>
</comment>
<keyword evidence="11" id="KW-1133">Transmembrane helix</keyword>
<protein>
    <recommendedName>
        <fullName evidence="3">histidine kinase</fullName>
        <ecNumber evidence="3">2.7.13.3</ecNumber>
    </recommendedName>
</protein>
<feature type="transmembrane region" description="Helical" evidence="11">
    <location>
        <begin position="325"/>
        <end position="343"/>
    </location>
</feature>
<accession>Q6AMA3</accession>
<dbReference type="OrthoDB" id="9796305at2"/>
<dbReference type="InterPro" id="IPR004358">
    <property type="entry name" value="Sig_transdc_His_kin-like_C"/>
</dbReference>
<dbReference type="Gene3D" id="1.10.8.500">
    <property type="entry name" value="HAMP domain in histidine kinase"/>
    <property type="match status" value="1"/>
</dbReference>
<dbReference type="Pfam" id="PF00672">
    <property type="entry name" value="HAMP"/>
    <property type="match status" value="1"/>
</dbReference>
<dbReference type="InterPro" id="IPR003660">
    <property type="entry name" value="HAMP_dom"/>
</dbReference>
<feature type="modified residue" description="4-aspartylphosphate" evidence="8">
    <location>
        <position position="1290"/>
    </location>
</feature>
<gene>
    <name evidence="15" type="ordered locus">DP1793</name>
</gene>
<dbReference type="SMART" id="SM00448">
    <property type="entry name" value="REC"/>
    <property type="match status" value="3"/>
</dbReference>
<dbReference type="CDD" id="cd17546">
    <property type="entry name" value="REC_hyHK_CKI1_RcsC-like"/>
    <property type="match status" value="1"/>
</dbReference>
<dbReference type="Pfam" id="PF13185">
    <property type="entry name" value="GAF_2"/>
    <property type="match status" value="1"/>
</dbReference>
<dbReference type="Gene3D" id="3.30.450.40">
    <property type="match status" value="1"/>
</dbReference>
<dbReference type="InterPro" id="IPR001789">
    <property type="entry name" value="Sig_transdc_resp-reg_receiver"/>
</dbReference>
<keyword evidence="11" id="KW-0472">Membrane</keyword>
<dbReference type="InterPro" id="IPR003594">
    <property type="entry name" value="HATPase_dom"/>
</dbReference>
<organism evidence="15 16">
    <name type="scientific">Desulfotalea psychrophila (strain LSv54 / DSM 12343)</name>
    <dbReference type="NCBI Taxonomy" id="177439"/>
    <lineage>
        <taxon>Bacteria</taxon>
        <taxon>Pseudomonadati</taxon>
        <taxon>Thermodesulfobacteriota</taxon>
        <taxon>Desulfobulbia</taxon>
        <taxon>Desulfobulbales</taxon>
        <taxon>Desulfocapsaceae</taxon>
        <taxon>Desulfotalea</taxon>
    </lineage>
</organism>
<evidence type="ECO:0000256" key="1">
    <source>
        <dbReference type="ARBA" id="ARBA00000085"/>
    </source>
</evidence>
<name>Q6AMA3_DESPS</name>
<evidence type="ECO:0000256" key="7">
    <source>
        <dbReference type="ARBA" id="ARBA00023012"/>
    </source>
</evidence>
<dbReference type="Pfam" id="PF00512">
    <property type="entry name" value="HisKA"/>
    <property type="match status" value="1"/>
</dbReference>
<dbReference type="FunFam" id="3.30.565.10:FF:000010">
    <property type="entry name" value="Sensor histidine kinase RcsC"/>
    <property type="match status" value="1"/>
</dbReference>
<feature type="domain" description="Histidine kinase" evidence="12">
    <location>
        <begin position="680"/>
        <end position="911"/>
    </location>
</feature>
<dbReference type="InterPro" id="IPR036890">
    <property type="entry name" value="HATPase_C_sf"/>
</dbReference>
<dbReference type="Gene3D" id="1.10.287.130">
    <property type="match status" value="1"/>
</dbReference>
<dbReference type="SMART" id="SM00304">
    <property type="entry name" value="HAMP"/>
    <property type="match status" value="1"/>
</dbReference>
<dbReference type="PRINTS" id="PR00344">
    <property type="entry name" value="BCTRLSENSOR"/>
</dbReference>
<evidence type="ECO:0000256" key="10">
    <source>
        <dbReference type="SAM" id="MobiDB-lite"/>
    </source>
</evidence>
<dbReference type="STRING" id="177439.DP1793"/>
<dbReference type="SUPFAM" id="SSF158472">
    <property type="entry name" value="HAMP domain-like"/>
    <property type="match status" value="1"/>
</dbReference>
<dbReference type="Proteomes" id="UP000000602">
    <property type="component" value="Chromosome"/>
</dbReference>
<dbReference type="GO" id="GO:0000155">
    <property type="term" value="F:phosphorelay sensor kinase activity"/>
    <property type="evidence" value="ECO:0007669"/>
    <property type="project" value="InterPro"/>
</dbReference>
<dbReference type="SUPFAM" id="SSF52172">
    <property type="entry name" value="CheY-like"/>
    <property type="match status" value="3"/>
</dbReference>
<dbReference type="Gene3D" id="3.30.450.20">
    <property type="entry name" value="PAS domain"/>
    <property type="match status" value="1"/>
</dbReference>
<feature type="domain" description="Response regulatory" evidence="13">
    <location>
        <begin position="1240"/>
        <end position="1357"/>
    </location>
</feature>
<dbReference type="SMART" id="SM00388">
    <property type="entry name" value="HisKA"/>
    <property type="match status" value="1"/>
</dbReference>
<feature type="domain" description="Response regulatory" evidence="13">
    <location>
        <begin position="972"/>
        <end position="1085"/>
    </location>
</feature>
<evidence type="ECO:0000256" key="4">
    <source>
        <dbReference type="ARBA" id="ARBA00022553"/>
    </source>
</evidence>
<keyword evidence="6" id="KW-0418">Kinase</keyword>
<dbReference type="CDD" id="cd06225">
    <property type="entry name" value="HAMP"/>
    <property type="match status" value="1"/>
</dbReference>
<dbReference type="EC" id="2.7.13.3" evidence="3"/>
<dbReference type="eggNOG" id="COG2972">
    <property type="taxonomic scope" value="Bacteria"/>
</dbReference>
<dbReference type="PANTHER" id="PTHR45339:SF1">
    <property type="entry name" value="HYBRID SIGNAL TRANSDUCTION HISTIDINE KINASE J"/>
    <property type="match status" value="1"/>
</dbReference>
<evidence type="ECO:0000256" key="11">
    <source>
        <dbReference type="SAM" id="Phobius"/>
    </source>
</evidence>
<feature type="domain" description="Response regulatory" evidence="13">
    <location>
        <begin position="1094"/>
        <end position="1210"/>
    </location>
</feature>
<dbReference type="SUPFAM" id="SSF55781">
    <property type="entry name" value="GAF domain-like"/>
    <property type="match status" value="1"/>
</dbReference>
<feature type="modified residue" description="4-aspartylphosphate" evidence="8">
    <location>
        <position position="1021"/>
    </location>
</feature>
<dbReference type="CDD" id="cd00156">
    <property type="entry name" value="REC"/>
    <property type="match status" value="1"/>
</dbReference>
<dbReference type="InterPro" id="IPR003661">
    <property type="entry name" value="HisK_dim/P_dom"/>
</dbReference>
<feature type="region of interest" description="Disordered" evidence="10">
    <location>
        <begin position="915"/>
        <end position="947"/>
    </location>
</feature>
<dbReference type="InterPro" id="IPR003018">
    <property type="entry name" value="GAF"/>
</dbReference>
<evidence type="ECO:0000256" key="5">
    <source>
        <dbReference type="ARBA" id="ARBA00022679"/>
    </source>
</evidence>
<dbReference type="InterPro" id="IPR011006">
    <property type="entry name" value="CheY-like_superfamily"/>
</dbReference>
<reference evidence="16" key="1">
    <citation type="journal article" date="2004" name="Environ. Microbiol.">
        <title>The genome of Desulfotalea psychrophila, a sulfate-reducing bacterium from permanently cold Arctic sediments.</title>
        <authorList>
            <person name="Rabus R."/>
            <person name="Ruepp A."/>
            <person name="Frickey T."/>
            <person name="Rattei T."/>
            <person name="Fartmann B."/>
            <person name="Stark M."/>
            <person name="Bauer M."/>
            <person name="Zibat A."/>
            <person name="Lombardot T."/>
            <person name="Becker I."/>
            <person name="Amann J."/>
            <person name="Gellner K."/>
            <person name="Teeling H."/>
            <person name="Leuschner W.D."/>
            <person name="Gloeckner F.-O."/>
            <person name="Lupas A.N."/>
            <person name="Amann R."/>
            <person name="Klenk H.-P."/>
        </authorList>
    </citation>
    <scope>NUCLEOTIDE SEQUENCE [LARGE SCALE GENOMIC DNA]</scope>
    <source>
        <strain evidence="16">DSM 12343 / LSv54</strain>
    </source>
</reference>
<dbReference type="InterPro" id="IPR036097">
    <property type="entry name" value="HisK_dim/P_sf"/>
</dbReference>
<dbReference type="eggNOG" id="COG0745">
    <property type="taxonomic scope" value="Bacteria"/>
</dbReference>
<evidence type="ECO:0000256" key="6">
    <source>
        <dbReference type="ARBA" id="ARBA00022777"/>
    </source>
</evidence>
<dbReference type="SUPFAM" id="SSF47384">
    <property type="entry name" value="Homodimeric domain of signal transducing histidine kinase"/>
    <property type="match status" value="1"/>
</dbReference>
<dbReference type="Gene3D" id="3.30.565.10">
    <property type="entry name" value="Histidine kinase-like ATPase, C-terminal domain"/>
    <property type="match status" value="1"/>
</dbReference>
<proteinExistence type="predicted"/>
<dbReference type="eggNOG" id="COG4191">
    <property type="taxonomic scope" value="Bacteria"/>
</dbReference>
<keyword evidence="4 8" id="KW-0597">Phosphoprotein</keyword>
<evidence type="ECO:0000313" key="16">
    <source>
        <dbReference type="Proteomes" id="UP000000602"/>
    </source>
</evidence>
<dbReference type="KEGG" id="dps:DP1793"/>
<dbReference type="InterPro" id="IPR005467">
    <property type="entry name" value="His_kinase_dom"/>
</dbReference>
<evidence type="ECO:0000259" key="14">
    <source>
        <dbReference type="PROSITE" id="PS50885"/>
    </source>
</evidence>
<evidence type="ECO:0000256" key="2">
    <source>
        <dbReference type="ARBA" id="ARBA00004370"/>
    </source>
</evidence>
<evidence type="ECO:0000259" key="13">
    <source>
        <dbReference type="PROSITE" id="PS50110"/>
    </source>
</evidence>
<keyword evidence="7" id="KW-0902">Two-component regulatory system</keyword>
<feature type="transmembrane region" description="Helical" evidence="11">
    <location>
        <begin position="12"/>
        <end position="31"/>
    </location>
</feature>
<dbReference type="RefSeq" id="WP_011189034.1">
    <property type="nucleotide sequence ID" value="NC_006138.1"/>
</dbReference>
<dbReference type="CDD" id="cd16922">
    <property type="entry name" value="HATPase_EvgS-ArcB-TorS-like"/>
    <property type="match status" value="1"/>
</dbReference>
<dbReference type="PROSITE" id="PS50885">
    <property type="entry name" value="HAMP"/>
    <property type="match status" value="1"/>
</dbReference>
<feature type="coiled-coil region" evidence="9">
    <location>
        <begin position="555"/>
        <end position="649"/>
    </location>
</feature>
<feature type="compositionally biased region" description="Basic and acidic residues" evidence="10">
    <location>
        <begin position="928"/>
        <end position="947"/>
    </location>
</feature>
<dbReference type="InterPro" id="IPR029016">
    <property type="entry name" value="GAF-like_dom_sf"/>
</dbReference>
<dbReference type="PROSITE" id="PS50109">
    <property type="entry name" value="HIS_KIN"/>
    <property type="match status" value="1"/>
</dbReference>
<evidence type="ECO:0000259" key="12">
    <source>
        <dbReference type="PROSITE" id="PS50109"/>
    </source>
</evidence>
<dbReference type="Gene3D" id="3.40.50.2300">
    <property type="match status" value="3"/>
</dbReference>
<dbReference type="CDD" id="cd00082">
    <property type="entry name" value="HisKA"/>
    <property type="match status" value="1"/>
</dbReference>
<dbReference type="GO" id="GO:0016020">
    <property type="term" value="C:membrane"/>
    <property type="evidence" value="ECO:0007669"/>
    <property type="project" value="UniProtKB-SubCell"/>
</dbReference>
<dbReference type="CDD" id="cd18773">
    <property type="entry name" value="PDC1_HK_sensor"/>
    <property type="match status" value="1"/>
</dbReference>
<comment type="subcellular location">
    <subcellularLocation>
        <location evidence="2">Membrane</location>
    </subcellularLocation>
</comment>
<dbReference type="Pfam" id="PF00072">
    <property type="entry name" value="Response_reg"/>
    <property type="match status" value="3"/>
</dbReference>
<evidence type="ECO:0000256" key="3">
    <source>
        <dbReference type="ARBA" id="ARBA00012438"/>
    </source>
</evidence>
<feature type="domain" description="HAMP" evidence="14">
    <location>
        <begin position="345"/>
        <end position="397"/>
    </location>
</feature>
<dbReference type="SUPFAM" id="SSF55874">
    <property type="entry name" value="ATPase domain of HSP90 chaperone/DNA topoisomerase II/histidine kinase"/>
    <property type="match status" value="1"/>
</dbReference>
<sequence>MHLSNVPIRLKLQFLFLLTGVLPLIIIGFLYSQWTETSLVQEATNKLLSIQDIHRDQIEDHFVNDLAAIQVFASSKDTYNTFTALKKYHSQPEGLATFSKKIQGITEHLANYTKRYNYEDIYLIDAEHGDVLFSLNTKAVVWKRLDSRQYKDTVLAKTWRKALGAEGTVITDFEPFFHDSSKQMAFIGYPVFGEDNHKIGVILIRFSADFISQIIESTRGMGETGESYIITPQDQTGKFELRSNLRTMGDGKFVVGYTFTKNLSYWADAEKAGLAGGHSMCSDSADTEVLVAYNLLEIDGLDWYLISKIDNHEITAPIRAIYKKFGLVVVVCIFFISIIAWLLSRNFTRPIIAEIEFANNISHGKLGERLEIERNDELGTLAASLNNMSEKLQKIDWMKSGRESLDNDLRGDLALDELSKRAIRFFVKHMNIAMGAIYLNDGHILELRSSYAFSDRKGNFSTFKFGEGLVGQAALENELLSFSNLVEDAPAINYGIGEEIPGYFVAAPLAIEGDIVGVILFASINRFTKIQRDFIEQSSANLAVILNAAQSRMRIATLLDQSQEQQRELASSNRALGSQARALKESETELQAQQEELRITNEELEEQTRALKQSEAELQAQQEELRVANEELQQRTGALEKQRKEISTKNIELLDAQKIVEGKVDELETSGKYKSEFLANMSHELRTPLNSILILSQLLSTNKAGNLSDKQVESAGAIHSSGAELLNLINDILDLSKVEAGKVELIIEEIPFKRIEADLHRLYKDLAHDKGISFDITLNPQLPQTLKTDSQRLQQVLRNLITNSFKFTLQGSVSLEIEPAPAEQLLNTRLEGQKAIVFAVKDDGIGIPQAQQQNIFEAFQQVDGSTSRKYGGTGLGLSISKELTKLLGGFITLSSVEDEGSTFRITLPLNNQAIATDTPEEKLETEDGEKQPARKEIKKTPPSKEETICPITNKASVDIEDDRGQINSDSKSLLIIEDDENFSRVLRDIGRDRGFACILASDGETGLALADHYTPSAIILDIGLPGIDGWTVMERLKDNSKLRHIPVHFMSASDSSMDAMRMGAIGYLTKPVSMEKVEETLAKLENVISRSVKRLLLVEDDKIQRESIIELIGNSDVKTTAVDSGAGAILELNRERYDCMILDLGLGDMSGFELLEKIRQSESLYRLPIIIYTGRDLTQTEEAQLNKYAETIIVKGVKSPERLLDESALFLHRVEADLPEEKQQMLKLIHNKEAVLKGRKILLVDDDMRNVFALSSVLEERGINIVVARDGIECLEKLKEQDHFDAVLMDIMMPRMDGYEAMQEIRKNIQHKKLPIIALTAKAMKGDRSKCIEAGASDYLAKPVDADKLISMLRVWLY</sequence>
<dbReference type="PANTHER" id="PTHR45339">
    <property type="entry name" value="HYBRID SIGNAL TRANSDUCTION HISTIDINE KINASE J"/>
    <property type="match status" value="1"/>
</dbReference>
<dbReference type="Pfam" id="PF02518">
    <property type="entry name" value="HATPase_c"/>
    <property type="match status" value="1"/>
</dbReference>
<evidence type="ECO:0000256" key="9">
    <source>
        <dbReference type="SAM" id="Coils"/>
    </source>
</evidence>
<dbReference type="HOGENOM" id="CLU_000445_127_1_7"/>
<keyword evidence="11" id="KW-0812">Transmembrane</keyword>
<keyword evidence="16" id="KW-1185">Reference proteome</keyword>
<dbReference type="SMART" id="SM00387">
    <property type="entry name" value="HATPase_c"/>
    <property type="match status" value="1"/>
</dbReference>
<keyword evidence="5" id="KW-0808">Transferase</keyword>
<evidence type="ECO:0000256" key="8">
    <source>
        <dbReference type="PROSITE-ProRule" id="PRU00169"/>
    </source>
</evidence>
<dbReference type="EMBL" id="CR522870">
    <property type="protein sequence ID" value="CAG36522.1"/>
    <property type="molecule type" value="Genomic_DNA"/>
</dbReference>